<dbReference type="EMBL" id="VVIM01000001">
    <property type="protein sequence ID" value="KAB0803409.1"/>
    <property type="molecule type" value="Genomic_DNA"/>
</dbReference>
<evidence type="ECO:0000256" key="2">
    <source>
        <dbReference type="ARBA" id="ARBA00012702"/>
    </source>
</evidence>
<gene>
    <name evidence="18" type="ORF">PPYR_00379</name>
</gene>
<keyword evidence="5 14" id="KW-0637">Prenyltransferase</keyword>
<comment type="catalytic activity">
    <reaction evidence="11">
        <text>L-cysteinyl-[protein] + (2E,6E)-farnesyl diphosphate = S-(2E,6E)-farnesyl-L-cysteinyl-[protein] + diphosphate</text>
        <dbReference type="Rhea" id="RHEA:13345"/>
        <dbReference type="Rhea" id="RHEA-COMP:10131"/>
        <dbReference type="Rhea" id="RHEA-COMP:11535"/>
        <dbReference type="ChEBI" id="CHEBI:29950"/>
        <dbReference type="ChEBI" id="CHEBI:33019"/>
        <dbReference type="ChEBI" id="CHEBI:86019"/>
        <dbReference type="ChEBI" id="CHEBI:175763"/>
        <dbReference type="EC" id="2.5.1.58"/>
    </reaction>
</comment>
<evidence type="ECO:0000256" key="12">
    <source>
        <dbReference type="ARBA" id="ARBA00055850"/>
    </source>
</evidence>
<keyword evidence="8" id="KW-0677">Repeat</keyword>
<dbReference type="GO" id="GO:0004660">
    <property type="term" value="F:protein farnesyltransferase activity"/>
    <property type="evidence" value="ECO:0007669"/>
    <property type="project" value="UniProtKB-UniRule"/>
</dbReference>
<dbReference type="GO" id="GO:0006629">
    <property type="term" value="P:lipid metabolic process"/>
    <property type="evidence" value="ECO:0007669"/>
    <property type="project" value="UniProtKB-KW"/>
</dbReference>
<evidence type="ECO:0000256" key="11">
    <source>
        <dbReference type="ARBA" id="ARBA00050225"/>
    </source>
</evidence>
<comment type="subunit">
    <text evidence="14">Heterodimer of an alpha and a beta subunit.</text>
</comment>
<dbReference type="AlphaFoldDB" id="A0A1Y1L156"/>
<dbReference type="InterPro" id="IPR026872">
    <property type="entry name" value="FTB"/>
</dbReference>
<comment type="cofactor">
    <cofactor evidence="14">
        <name>Zn(2+)</name>
        <dbReference type="ChEBI" id="CHEBI:29105"/>
    </cofactor>
    <text evidence="14">Binds 1 zinc ion per subunit.</text>
</comment>
<dbReference type="Proteomes" id="UP000327044">
    <property type="component" value="Unassembled WGS sequence"/>
</dbReference>
<evidence type="ECO:0000256" key="3">
    <source>
        <dbReference type="ARBA" id="ARBA00015798"/>
    </source>
</evidence>
<dbReference type="PANTHER" id="PTHR11774">
    <property type="entry name" value="GERANYLGERANYL TRANSFERASE TYPE BETA SUBUNIT"/>
    <property type="match status" value="1"/>
</dbReference>
<feature type="domain" description="Prenyltransferase alpha-alpha toroid" evidence="16">
    <location>
        <begin position="65"/>
        <end position="389"/>
    </location>
</feature>
<dbReference type="FunCoup" id="A0A1Y1L156">
    <property type="interactions" value="718"/>
</dbReference>
<keyword evidence="15" id="KW-0175">Coiled coil</keyword>
<name>A0A1Y1L156_PHOPY</name>
<comment type="subunit">
    <text evidence="13">Heterodimer of FNTA and FNTB.</text>
</comment>
<keyword evidence="19" id="KW-1185">Reference proteome</keyword>
<evidence type="ECO:0000256" key="14">
    <source>
        <dbReference type="RuleBase" id="RU365056"/>
    </source>
</evidence>
<proteinExistence type="inferred from homology"/>
<evidence type="ECO:0000313" key="17">
    <source>
        <dbReference type="EMBL" id="JAV67393.1"/>
    </source>
</evidence>
<evidence type="ECO:0000256" key="8">
    <source>
        <dbReference type="ARBA" id="ARBA00022737"/>
    </source>
</evidence>
<evidence type="ECO:0000256" key="1">
    <source>
        <dbReference type="ARBA" id="ARBA00010497"/>
    </source>
</evidence>
<dbReference type="Pfam" id="PF00432">
    <property type="entry name" value="Prenyltrans"/>
    <property type="match status" value="1"/>
</dbReference>
<accession>A0A1Y1L156</accession>
<keyword evidence="9 14" id="KW-0862">Zinc</keyword>
<keyword evidence="7 14" id="KW-0479">Metal-binding</keyword>
<evidence type="ECO:0000256" key="5">
    <source>
        <dbReference type="ARBA" id="ARBA00022602"/>
    </source>
</evidence>
<dbReference type="GO" id="GO:0008270">
    <property type="term" value="F:zinc ion binding"/>
    <property type="evidence" value="ECO:0007669"/>
    <property type="project" value="UniProtKB-UniRule"/>
</dbReference>
<evidence type="ECO:0000256" key="9">
    <source>
        <dbReference type="ARBA" id="ARBA00022833"/>
    </source>
</evidence>
<dbReference type="EMBL" id="GEZM01067832">
    <property type="protein sequence ID" value="JAV67393.1"/>
    <property type="molecule type" value="Transcribed_RNA"/>
</dbReference>
<dbReference type="PANTHER" id="PTHR11774:SF6">
    <property type="entry name" value="PROTEIN FARNESYLTRANSFERASE SUBUNIT BETA"/>
    <property type="match status" value="1"/>
</dbReference>
<dbReference type="SUPFAM" id="SSF48239">
    <property type="entry name" value="Terpenoid cyclases/Protein prenyltransferases"/>
    <property type="match status" value="1"/>
</dbReference>
<dbReference type="GO" id="GO:0005965">
    <property type="term" value="C:protein farnesyltransferase complex"/>
    <property type="evidence" value="ECO:0007669"/>
    <property type="project" value="UniProtKB-UniRule"/>
</dbReference>
<keyword evidence="4" id="KW-0597">Phosphoprotein</keyword>
<evidence type="ECO:0000256" key="10">
    <source>
        <dbReference type="ARBA" id="ARBA00023098"/>
    </source>
</evidence>
<organism evidence="17">
    <name type="scientific">Photinus pyralis</name>
    <name type="common">Common eastern firefly</name>
    <name type="synonym">Lampyris pyralis</name>
    <dbReference type="NCBI Taxonomy" id="7054"/>
    <lineage>
        <taxon>Eukaryota</taxon>
        <taxon>Metazoa</taxon>
        <taxon>Ecdysozoa</taxon>
        <taxon>Arthropoda</taxon>
        <taxon>Hexapoda</taxon>
        <taxon>Insecta</taxon>
        <taxon>Pterygota</taxon>
        <taxon>Neoptera</taxon>
        <taxon>Endopterygota</taxon>
        <taxon>Coleoptera</taxon>
        <taxon>Polyphaga</taxon>
        <taxon>Elateriformia</taxon>
        <taxon>Elateroidea</taxon>
        <taxon>Lampyridae</taxon>
        <taxon>Lampyrinae</taxon>
        <taxon>Photinus</taxon>
    </lineage>
</organism>
<dbReference type="InterPro" id="IPR045089">
    <property type="entry name" value="PGGT1B-like"/>
</dbReference>
<evidence type="ECO:0000256" key="13">
    <source>
        <dbReference type="ARBA" id="ARBA00064192"/>
    </source>
</evidence>
<comment type="function">
    <text evidence="12">Essential subunit of the farnesyltransferase complex. Catalyzes the transfer of a farnesyl moiety from farnesyl diphosphate to a cysteine at the fourth position from the C-terminus of several proteins having the C-terminal sequence Cys-aliphatic-aliphatic-X.</text>
</comment>
<comment type="similarity">
    <text evidence="1 14">Belongs to the protein prenyltransferase subunit beta family.</text>
</comment>
<dbReference type="InParanoid" id="A0A1Y1L156"/>
<evidence type="ECO:0000256" key="15">
    <source>
        <dbReference type="SAM" id="Coils"/>
    </source>
</evidence>
<evidence type="ECO:0000259" key="16">
    <source>
        <dbReference type="Pfam" id="PF00432"/>
    </source>
</evidence>
<dbReference type="OrthoDB" id="10261146at2759"/>
<keyword evidence="6 14" id="KW-0808">Transferase</keyword>
<reference evidence="17" key="1">
    <citation type="journal article" date="2016" name="Sci. Rep.">
        <title>Molecular characterization of firefly nuptial gifts: a multi-omics approach sheds light on postcopulatory sexual selection.</title>
        <authorList>
            <person name="Al-Wathiqui N."/>
            <person name="Fallon T.R."/>
            <person name="South A."/>
            <person name="Weng J.K."/>
            <person name="Lewis S.M."/>
        </authorList>
    </citation>
    <scope>NUCLEOTIDE SEQUENCE</scope>
</reference>
<reference evidence="18" key="3">
    <citation type="submission" date="2019-08" db="EMBL/GenBank/DDBJ databases">
        <authorList>
            <consortium name="Photinus pyralis genome working group"/>
            <person name="Fallon T.R."/>
            <person name="Sander Lower S.E."/>
            <person name="Weng J.-K."/>
        </authorList>
    </citation>
    <scope>NUCLEOTIDE SEQUENCE</scope>
    <source>
        <strain evidence="18">1611_PpyrPB1</strain>
        <tissue evidence="18">Whole body</tissue>
    </source>
</reference>
<dbReference type="Gene3D" id="1.50.10.20">
    <property type="match status" value="1"/>
</dbReference>
<evidence type="ECO:0000256" key="7">
    <source>
        <dbReference type="ARBA" id="ARBA00022723"/>
    </source>
</evidence>
<evidence type="ECO:0000313" key="18">
    <source>
        <dbReference type="EMBL" id="KAB0803409.1"/>
    </source>
</evidence>
<keyword evidence="10" id="KW-0443">Lipid metabolism</keyword>
<dbReference type="InterPro" id="IPR001330">
    <property type="entry name" value="Prenyltrans"/>
</dbReference>
<comment type="function">
    <text evidence="14">Catalyzes the transfer of a farnesyl moiety from farnesyl diphosphate to a cysteine at the fourth position from the C-terminus of several proteins. The beta subunit is responsible for peptide-binding.</text>
</comment>
<dbReference type="FunFam" id="1.50.10.20:FF:000007">
    <property type="entry name" value="Protein farnesyltransferase subunit beta"/>
    <property type="match status" value="1"/>
</dbReference>
<dbReference type="InterPro" id="IPR008930">
    <property type="entry name" value="Terpenoid_cyclase/PrenylTrfase"/>
</dbReference>
<evidence type="ECO:0000256" key="4">
    <source>
        <dbReference type="ARBA" id="ARBA00022553"/>
    </source>
</evidence>
<dbReference type="CDD" id="cd02893">
    <property type="entry name" value="FTase"/>
    <property type="match status" value="1"/>
</dbReference>
<sequence length="414" mass="46293">MRKQNANISMAATLRKFEDLKNEKFNEEDQITVTSEEQIQVERSVQEIFRSFRLRCDIDSNLPKLLRWEHIQALKHWLTFLPPGYKSLDASRTWICYWILHSLSLLEVKLSDDLKDSLVDFLKRCQCSDGGFGGGPGQMAHTATTYAAVCALCIIGTQKAYDAINRDKLQQFLCDVKTEDGAFCMHRGGEIDIRGVYCALAVATLTNISTEKLFEGTAEWVISCQTYEGGFSGCPGLEAHGGYAFCGLASLLLLNKGHLCDVDALLRWIVNKQMKFEGGFQGRTNKLVDGCYSFWQGGAFPLIHSLLAQENKEPKWLLFDQGALQEYILICCQYPAGGLLDKPGRPRDIYHTCYALSGLSIAQHSIDGEKLILGSPENKLAKTHPIYNIGPDYVLRAGSYYSKLDIPGNEPSFL</sequence>
<dbReference type="GO" id="GO:0097354">
    <property type="term" value="P:prenylation"/>
    <property type="evidence" value="ECO:0007669"/>
    <property type="project" value="UniProtKB-UniRule"/>
</dbReference>
<protein>
    <recommendedName>
        <fullName evidence="3 14">Protein farnesyltransferase subunit beta</fullName>
        <shortName evidence="14">FTase-beta</shortName>
        <ecNumber evidence="2 14">2.5.1.58</ecNumber>
    </recommendedName>
</protein>
<evidence type="ECO:0000256" key="6">
    <source>
        <dbReference type="ARBA" id="ARBA00022679"/>
    </source>
</evidence>
<feature type="coiled-coil region" evidence="15">
    <location>
        <begin position="3"/>
        <end position="30"/>
    </location>
</feature>
<evidence type="ECO:0000313" key="19">
    <source>
        <dbReference type="Proteomes" id="UP000327044"/>
    </source>
</evidence>
<reference evidence="18 19" key="2">
    <citation type="journal article" date="2018" name="Elife">
        <title>Firefly genomes illuminate parallel origins of bioluminescence in beetles.</title>
        <authorList>
            <person name="Fallon T.R."/>
            <person name="Lower S.E."/>
            <person name="Chang C.H."/>
            <person name="Bessho-Uehara M."/>
            <person name="Martin G.J."/>
            <person name="Bewick A.J."/>
            <person name="Behringer M."/>
            <person name="Debat H.J."/>
            <person name="Wong I."/>
            <person name="Day J.C."/>
            <person name="Suvorov A."/>
            <person name="Silva C.J."/>
            <person name="Stanger-Hall K.F."/>
            <person name="Hall D.W."/>
            <person name="Schmitz R.J."/>
            <person name="Nelson D.R."/>
            <person name="Lewis S.M."/>
            <person name="Shigenobu S."/>
            <person name="Bybee S.M."/>
            <person name="Larracuente A.M."/>
            <person name="Oba Y."/>
            <person name="Weng J.K."/>
        </authorList>
    </citation>
    <scope>NUCLEOTIDE SEQUENCE [LARGE SCALE GENOMIC DNA]</scope>
    <source>
        <strain evidence="18">1611_PpyrPB1</strain>
        <tissue evidence="18">Whole body</tissue>
    </source>
</reference>
<dbReference type="EC" id="2.5.1.58" evidence="2 14"/>